<dbReference type="PANTHER" id="PTHR33908">
    <property type="entry name" value="MANNOSYLTRANSFERASE YKCB-RELATED"/>
    <property type="match status" value="1"/>
</dbReference>
<dbReference type="EMBL" id="AZDK01000013">
    <property type="protein sequence ID" value="KRK59761.1"/>
    <property type="molecule type" value="Genomic_DNA"/>
</dbReference>
<feature type="domain" description="Glycosyltransferase RgtA/B/C/D-like" evidence="9">
    <location>
        <begin position="83"/>
        <end position="242"/>
    </location>
</feature>
<dbReference type="GO" id="GO:0016763">
    <property type="term" value="F:pentosyltransferase activity"/>
    <property type="evidence" value="ECO:0007669"/>
    <property type="project" value="TreeGrafter"/>
</dbReference>
<comment type="subcellular location">
    <subcellularLocation>
        <location evidence="1">Cell membrane</location>
        <topology evidence="1">Multi-pass membrane protein</topology>
    </subcellularLocation>
</comment>
<dbReference type="Pfam" id="PF13231">
    <property type="entry name" value="PMT_2"/>
    <property type="match status" value="1"/>
</dbReference>
<reference evidence="10 12" key="1">
    <citation type="submission" date="2009-09" db="EMBL/GenBank/DDBJ databases">
        <authorList>
            <person name="Qin X."/>
            <person name="Bachman B."/>
            <person name="Battles P."/>
            <person name="Bell A."/>
            <person name="Bess C."/>
            <person name="Bickham C."/>
            <person name="Chaboub L."/>
            <person name="Chen D."/>
            <person name="Coyle M."/>
            <person name="Deiros D.R."/>
            <person name="Dinh H."/>
            <person name="Forbes L."/>
            <person name="Fowler G."/>
            <person name="Francisco L."/>
            <person name="Fu Q."/>
            <person name="Gubbala S."/>
            <person name="Hale W."/>
            <person name="Han Y."/>
            <person name="Hemphill L."/>
            <person name="Highlander S.K."/>
            <person name="Hirani K."/>
            <person name="Hogues M."/>
            <person name="Jackson L."/>
            <person name="Jakkamsetti A."/>
            <person name="Javaid M."/>
            <person name="Jiang H."/>
            <person name="Korchina V."/>
            <person name="Kovar C."/>
            <person name="Lara F."/>
            <person name="Lee S."/>
            <person name="Mata R."/>
            <person name="Mathew T."/>
            <person name="Moen C."/>
            <person name="Morales K."/>
            <person name="Munidasa M."/>
            <person name="Nazareth L."/>
            <person name="Ngo R."/>
            <person name="Nguyen L."/>
            <person name="Okwuonu G."/>
            <person name="Ongeri F."/>
            <person name="Patil S."/>
            <person name="Petrosino J."/>
            <person name="Pham C."/>
            <person name="Pham P."/>
            <person name="Pu L.-L."/>
            <person name="Puazo M."/>
            <person name="Raj R."/>
            <person name="Reid J."/>
            <person name="Rouhana J."/>
            <person name="Saada N."/>
            <person name="Shang Y."/>
            <person name="Simmons D."/>
            <person name="Thornton R."/>
            <person name="Warren J."/>
            <person name="Weissenberger G."/>
            <person name="Zhang J."/>
            <person name="Zhang L."/>
            <person name="Zhou C."/>
            <person name="Zhu D."/>
            <person name="Muzny D."/>
            <person name="Worley K."/>
            <person name="Gibbs R."/>
        </authorList>
    </citation>
    <scope>NUCLEOTIDE SEQUENCE [LARGE SCALE GENOMIC DNA]</scope>
    <source>
        <strain evidence="10 12">DSM 16041</strain>
    </source>
</reference>
<evidence type="ECO:0000256" key="5">
    <source>
        <dbReference type="ARBA" id="ARBA00022692"/>
    </source>
</evidence>
<reference evidence="11 13" key="2">
    <citation type="journal article" date="2015" name="Genome Announc.">
        <title>Expanding the biotechnology potential of lactobacilli through comparative genomics of 213 strains and associated genera.</title>
        <authorList>
            <person name="Sun Z."/>
            <person name="Harris H.M."/>
            <person name="McCann A."/>
            <person name="Guo C."/>
            <person name="Argimon S."/>
            <person name="Zhang W."/>
            <person name="Yang X."/>
            <person name="Jeffery I.B."/>
            <person name="Cooney J.C."/>
            <person name="Kagawa T.F."/>
            <person name="Liu W."/>
            <person name="Song Y."/>
            <person name="Salvetti E."/>
            <person name="Wrobel A."/>
            <person name="Rasinkangas P."/>
            <person name="Parkhill J."/>
            <person name="Rea M.C."/>
            <person name="O'Sullivan O."/>
            <person name="Ritari J."/>
            <person name="Douillard F.P."/>
            <person name="Paul Ross R."/>
            <person name="Yang R."/>
            <person name="Briner A.E."/>
            <person name="Felis G.E."/>
            <person name="de Vos W.M."/>
            <person name="Barrangou R."/>
            <person name="Klaenhammer T.R."/>
            <person name="Caufield P.W."/>
            <person name="Cui Y."/>
            <person name="Zhang H."/>
            <person name="O'Toole P.W."/>
        </authorList>
    </citation>
    <scope>NUCLEOTIDE SEQUENCE [LARGE SCALE GENOMIC DNA]</scope>
    <source>
        <strain evidence="11 13">DSM 16041</strain>
    </source>
</reference>
<dbReference type="STRING" id="525309.HMPREF0494_2172"/>
<dbReference type="AlphaFoldDB" id="C8PA28"/>
<evidence type="ECO:0000313" key="11">
    <source>
        <dbReference type="EMBL" id="KRK59761.1"/>
    </source>
</evidence>
<evidence type="ECO:0000313" key="10">
    <source>
        <dbReference type="EMBL" id="EEW52672.1"/>
    </source>
</evidence>
<feature type="transmembrane region" description="Helical" evidence="8">
    <location>
        <begin position="184"/>
        <end position="216"/>
    </location>
</feature>
<feature type="transmembrane region" description="Helical" evidence="8">
    <location>
        <begin position="7"/>
        <end position="26"/>
    </location>
</feature>
<evidence type="ECO:0000256" key="4">
    <source>
        <dbReference type="ARBA" id="ARBA00022679"/>
    </source>
</evidence>
<evidence type="ECO:0000256" key="7">
    <source>
        <dbReference type="ARBA" id="ARBA00023136"/>
    </source>
</evidence>
<dbReference type="eggNOG" id="COG1807">
    <property type="taxonomic scope" value="Bacteria"/>
</dbReference>
<feature type="transmembrane region" description="Helical" evidence="8">
    <location>
        <begin position="128"/>
        <end position="149"/>
    </location>
</feature>
<name>C8PA28_9LACO</name>
<evidence type="ECO:0000256" key="3">
    <source>
        <dbReference type="ARBA" id="ARBA00022676"/>
    </source>
</evidence>
<keyword evidence="7 8" id="KW-0472">Membrane</keyword>
<evidence type="ECO:0000313" key="12">
    <source>
        <dbReference type="Proteomes" id="UP000003675"/>
    </source>
</evidence>
<protein>
    <recommendedName>
        <fullName evidence="9">Glycosyltransferase RgtA/B/C/D-like domain-containing protein</fullName>
    </recommendedName>
</protein>
<dbReference type="OrthoDB" id="6052932at2"/>
<evidence type="ECO:0000256" key="1">
    <source>
        <dbReference type="ARBA" id="ARBA00004651"/>
    </source>
</evidence>
<feature type="transmembrane region" description="Helical" evidence="8">
    <location>
        <begin position="97"/>
        <end position="121"/>
    </location>
</feature>
<evidence type="ECO:0000256" key="2">
    <source>
        <dbReference type="ARBA" id="ARBA00022475"/>
    </source>
</evidence>
<keyword evidence="2" id="KW-1003">Cell membrane</keyword>
<keyword evidence="4" id="KW-0808">Transferase</keyword>
<feature type="transmembrane region" description="Helical" evidence="8">
    <location>
        <begin position="228"/>
        <end position="249"/>
    </location>
</feature>
<keyword evidence="5 8" id="KW-0812">Transmembrane</keyword>
<evidence type="ECO:0000259" key="9">
    <source>
        <dbReference type="Pfam" id="PF13231"/>
    </source>
</evidence>
<keyword evidence="6 8" id="KW-1133">Transmembrane helix</keyword>
<organism evidence="10 12">
    <name type="scientific">Limosilactobacillus antri DSM 16041</name>
    <dbReference type="NCBI Taxonomy" id="525309"/>
    <lineage>
        <taxon>Bacteria</taxon>
        <taxon>Bacillati</taxon>
        <taxon>Bacillota</taxon>
        <taxon>Bacilli</taxon>
        <taxon>Lactobacillales</taxon>
        <taxon>Lactobacillaceae</taxon>
        <taxon>Limosilactobacillus</taxon>
    </lineage>
</organism>
<feature type="transmembrane region" description="Helical" evidence="8">
    <location>
        <begin position="412"/>
        <end position="428"/>
    </location>
</feature>
<dbReference type="PATRIC" id="fig|525309.8.peg.390"/>
<keyword evidence="13" id="KW-1185">Reference proteome</keyword>
<dbReference type="HOGENOM" id="CLU_610775_0_0_9"/>
<keyword evidence="3" id="KW-0328">Glycosyltransferase</keyword>
<feature type="transmembrane region" description="Helical" evidence="8">
    <location>
        <begin position="307"/>
        <end position="334"/>
    </location>
</feature>
<dbReference type="InterPro" id="IPR050297">
    <property type="entry name" value="LipidA_mod_glycosyltrf_83"/>
</dbReference>
<dbReference type="InterPro" id="IPR038731">
    <property type="entry name" value="RgtA/B/C-like"/>
</dbReference>
<feature type="transmembrane region" description="Helical" evidence="8">
    <location>
        <begin position="155"/>
        <end position="172"/>
    </location>
</feature>
<dbReference type="RefSeq" id="WP_007124451.1">
    <property type="nucleotide sequence ID" value="NZ_AZDK01000013.1"/>
</dbReference>
<dbReference type="Proteomes" id="UP000003675">
    <property type="component" value="Unassembled WGS sequence"/>
</dbReference>
<proteinExistence type="predicted"/>
<evidence type="ECO:0000256" key="8">
    <source>
        <dbReference type="SAM" id="Phobius"/>
    </source>
</evidence>
<evidence type="ECO:0000256" key="6">
    <source>
        <dbReference type="ARBA" id="ARBA00022989"/>
    </source>
</evidence>
<feature type="transmembrane region" description="Helical" evidence="8">
    <location>
        <begin position="354"/>
        <end position="374"/>
    </location>
</feature>
<dbReference type="PANTHER" id="PTHR33908:SF11">
    <property type="entry name" value="MEMBRANE PROTEIN"/>
    <property type="match status" value="1"/>
</dbReference>
<comment type="caution">
    <text evidence="10">The sequence shown here is derived from an EMBL/GenBank/DDBJ whole genome shotgun (WGS) entry which is preliminary data.</text>
</comment>
<dbReference type="Proteomes" id="UP000051883">
    <property type="component" value="Unassembled WGS sequence"/>
</dbReference>
<accession>C8PA28</accession>
<dbReference type="EMBL" id="ACLL01000068">
    <property type="protein sequence ID" value="EEW52672.1"/>
    <property type="molecule type" value="Genomic_DNA"/>
</dbReference>
<dbReference type="GO" id="GO:0009103">
    <property type="term" value="P:lipopolysaccharide biosynthetic process"/>
    <property type="evidence" value="ECO:0007669"/>
    <property type="project" value="UniProtKB-ARBA"/>
</dbReference>
<sequence length="437" mass="49228">MRKKVTINRLIFIGVLAIVAVYYLIWAAGLKFNGNPDELMRYLIPKYIYNHGNLPTGYDKEAVYQLGNWSYAFYPQMLGGVLSAFFMKLSAIFTTKYLVLAARLTSVLAGVVTVAFVGLTLHKIKKDFRLTILGMLLIAFVPQFTYLSSYVNNDIIAVCGVSVIMYALYSGCSTGERWDARKTILLALGMIICTLGYLNSMGFVLIGGLCFLFSLYRQHRADRISKKQAVALALALILIVTVVCLPFYLRNALIYHGDLFGMKTFHAQYVKWLQHGGAALQHPYLGQESLGQFLTDTNFWLTTQKSFIAYFGYLTIPAGTMIYLFYLVVFSTGIIGYCMKPFAGGNRSDALPNWGMVIGGVITIALFMYYVLFVDIQPQGRYVMEILPFFIVVESIGLSKINDAIFKTSRPLWILMGIYIVINLYCLVEKVYPLLIR</sequence>
<evidence type="ECO:0000313" key="13">
    <source>
        <dbReference type="Proteomes" id="UP000051883"/>
    </source>
</evidence>
<gene>
    <name evidence="11" type="ORF">FC31_GL000380</name>
    <name evidence="10" type="ORF">HMPREF0494_2172</name>
</gene>
<dbReference type="GO" id="GO:0005886">
    <property type="term" value="C:plasma membrane"/>
    <property type="evidence" value="ECO:0007669"/>
    <property type="project" value="UniProtKB-SubCell"/>
</dbReference>